<feature type="compositionally biased region" description="Basic and acidic residues" evidence="1">
    <location>
        <begin position="139"/>
        <end position="169"/>
    </location>
</feature>
<dbReference type="VEuPathDB" id="FungiDB:ASPTUDRAFT_343912"/>
<protein>
    <submittedName>
        <fullName evidence="2">Uncharacterized protein</fullName>
    </submittedName>
</protein>
<feature type="region of interest" description="Disordered" evidence="1">
    <location>
        <begin position="105"/>
        <end position="169"/>
    </location>
</feature>
<evidence type="ECO:0000313" key="3">
    <source>
        <dbReference type="Proteomes" id="UP000184304"/>
    </source>
</evidence>
<feature type="region of interest" description="Disordered" evidence="1">
    <location>
        <begin position="1"/>
        <end position="45"/>
    </location>
</feature>
<evidence type="ECO:0000313" key="2">
    <source>
        <dbReference type="EMBL" id="OJI89846.1"/>
    </source>
</evidence>
<feature type="compositionally biased region" description="Polar residues" evidence="1">
    <location>
        <begin position="122"/>
        <end position="137"/>
    </location>
</feature>
<dbReference type="AlphaFoldDB" id="A0A1L9NKL8"/>
<reference evidence="3" key="1">
    <citation type="journal article" date="2017" name="Genome Biol.">
        <title>Comparative genomics reveals high biological diversity and specific adaptations in the industrially and medically important fungal genus Aspergillus.</title>
        <authorList>
            <person name="de Vries R.P."/>
            <person name="Riley R."/>
            <person name="Wiebenga A."/>
            <person name="Aguilar-Osorio G."/>
            <person name="Amillis S."/>
            <person name="Uchima C.A."/>
            <person name="Anderluh G."/>
            <person name="Asadollahi M."/>
            <person name="Askin M."/>
            <person name="Barry K."/>
            <person name="Battaglia E."/>
            <person name="Bayram O."/>
            <person name="Benocci T."/>
            <person name="Braus-Stromeyer S.A."/>
            <person name="Caldana C."/>
            <person name="Canovas D."/>
            <person name="Cerqueira G.C."/>
            <person name="Chen F."/>
            <person name="Chen W."/>
            <person name="Choi C."/>
            <person name="Clum A."/>
            <person name="Dos Santos R.A."/>
            <person name="Damasio A.R."/>
            <person name="Diallinas G."/>
            <person name="Emri T."/>
            <person name="Fekete E."/>
            <person name="Flipphi M."/>
            <person name="Freyberg S."/>
            <person name="Gallo A."/>
            <person name="Gournas C."/>
            <person name="Habgood R."/>
            <person name="Hainaut M."/>
            <person name="Harispe M.L."/>
            <person name="Henrissat B."/>
            <person name="Hilden K.S."/>
            <person name="Hope R."/>
            <person name="Hossain A."/>
            <person name="Karabika E."/>
            <person name="Karaffa L."/>
            <person name="Karanyi Z."/>
            <person name="Krasevec N."/>
            <person name="Kuo A."/>
            <person name="Kusch H."/>
            <person name="LaButti K."/>
            <person name="Lagendijk E.L."/>
            <person name="Lapidus A."/>
            <person name="Levasseur A."/>
            <person name="Lindquist E."/>
            <person name="Lipzen A."/>
            <person name="Logrieco A.F."/>
            <person name="MacCabe A."/>
            <person name="Maekelae M.R."/>
            <person name="Malavazi I."/>
            <person name="Melin P."/>
            <person name="Meyer V."/>
            <person name="Mielnichuk N."/>
            <person name="Miskei M."/>
            <person name="Molnar A.P."/>
            <person name="Mule G."/>
            <person name="Ngan C.Y."/>
            <person name="Orejas M."/>
            <person name="Orosz E."/>
            <person name="Ouedraogo J.P."/>
            <person name="Overkamp K.M."/>
            <person name="Park H.-S."/>
            <person name="Perrone G."/>
            <person name="Piumi F."/>
            <person name="Punt P.J."/>
            <person name="Ram A.F."/>
            <person name="Ramon A."/>
            <person name="Rauscher S."/>
            <person name="Record E."/>
            <person name="Riano-Pachon D.M."/>
            <person name="Robert V."/>
            <person name="Roehrig J."/>
            <person name="Ruller R."/>
            <person name="Salamov A."/>
            <person name="Salih N.S."/>
            <person name="Samson R.A."/>
            <person name="Sandor E."/>
            <person name="Sanguinetti M."/>
            <person name="Schuetze T."/>
            <person name="Sepcic K."/>
            <person name="Shelest E."/>
            <person name="Sherlock G."/>
            <person name="Sophianopoulou V."/>
            <person name="Squina F.M."/>
            <person name="Sun H."/>
            <person name="Susca A."/>
            <person name="Todd R.B."/>
            <person name="Tsang A."/>
            <person name="Unkles S.E."/>
            <person name="van de Wiele N."/>
            <person name="van Rossen-Uffink D."/>
            <person name="Oliveira J.V."/>
            <person name="Vesth T.C."/>
            <person name="Visser J."/>
            <person name="Yu J.-H."/>
            <person name="Zhou M."/>
            <person name="Andersen M.R."/>
            <person name="Archer D.B."/>
            <person name="Baker S.E."/>
            <person name="Benoit I."/>
            <person name="Brakhage A.A."/>
            <person name="Braus G.H."/>
            <person name="Fischer R."/>
            <person name="Frisvad J.C."/>
            <person name="Goldman G.H."/>
            <person name="Houbraken J."/>
            <person name="Oakley B."/>
            <person name="Pocsi I."/>
            <person name="Scazzocchio C."/>
            <person name="Seiboth B."/>
            <person name="vanKuyk P.A."/>
            <person name="Wortman J."/>
            <person name="Dyer P.S."/>
            <person name="Grigoriev I.V."/>
        </authorList>
    </citation>
    <scope>NUCLEOTIDE SEQUENCE [LARGE SCALE GENOMIC DNA]</scope>
    <source>
        <strain evidence="3">CBS 134.48</strain>
    </source>
</reference>
<accession>A0A1L9NKL8</accession>
<organism evidence="2 3">
    <name type="scientific">Aspergillus tubingensis (strain CBS 134.48)</name>
    <dbReference type="NCBI Taxonomy" id="767770"/>
    <lineage>
        <taxon>Eukaryota</taxon>
        <taxon>Fungi</taxon>
        <taxon>Dikarya</taxon>
        <taxon>Ascomycota</taxon>
        <taxon>Pezizomycotina</taxon>
        <taxon>Eurotiomycetes</taxon>
        <taxon>Eurotiomycetidae</taxon>
        <taxon>Eurotiales</taxon>
        <taxon>Aspergillaceae</taxon>
        <taxon>Aspergillus</taxon>
        <taxon>Aspergillus subgen. Circumdati</taxon>
    </lineage>
</organism>
<proteinExistence type="predicted"/>
<gene>
    <name evidence="2" type="ORF">ASPTUDRAFT_343912</name>
</gene>
<dbReference type="EMBL" id="KV878177">
    <property type="protein sequence ID" value="OJI89846.1"/>
    <property type="molecule type" value="Genomic_DNA"/>
</dbReference>
<keyword evidence="3" id="KW-1185">Reference proteome</keyword>
<sequence>MSYSRRFRISTSPRFEPLEANLSQSKDGASDGDIPNRSTAGDAMTTVGKLPGILSRTNNQKVCRYHKTISPKKISESEVSIATSSNSALTADGWMCAHQRREFGINKAGSKSGRGCGRRETNSNPSRKTTSKQNNNECRGGKERATRSKKGMLSEKNGRGEGGRWRWRW</sequence>
<evidence type="ECO:0000256" key="1">
    <source>
        <dbReference type="SAM" id="MobiDB-lite"/>
    </source>
</evidence>
<dbReference type="Proteomes" id="UP000184304">
    <property type="component" value="Unassembled WGS sequence"/>
</dbReference>
<name>A0A1L9NKL8_ASPTC</name>